<dbReference type="Proteomes" id="UP000002009">
    <property type="component" value="Chromosome 15"/>
</dbReference>
<gene>
    <name evidence="1" type="ORF">MICPUN_109543</name>
</gene>
<evidence type="ECO:0000313" key="2">
    <source>
        <dbReference type="Proteomes" id="UP000002009"/>
    </source>
</evidence>
<proteinExistence type="predicted"/>
<dbReference type="KEGG" id="mis:MICPUN_109543"/>
<evidence type="ECO:0000313" key="1">
    <source>
        <dbReference type="EMBL" id="ACO67577.1"/>
    </source>
</evidence>
<dbReference type="RefSeq" id="XP_002506319.1">
    <property type="nucleotide sequence ID" value="XM_002506273.1"/>
</dbReference>
<dbReference type="AlphaFoldDB" id="C1EHW2"/>
<sequence>MSILERLDERDVLPRPGFDGDDQWGSVRCHLVFTHRTGRAFVSAPALAAASYVGKGVGQGVGHAPARGSRAGHYGVTFAGAPAGGCTYQVLPRRSHTWGAGGFGEYDPGDTVARPIRVVLFDCVVAVGHSVLVTVPARALVDAHEAAERSVRHELKEFLAEKEGKRLVEEATRARLDPYE</sequence>
<organism evidence="1 2">
    <name type="scientific">Micromonas commoda (strain RCC299 / NOUM17 / CCMP2709)</name>
    <name type="common">Picoplanktonic green alga</name>
    <dbReference type="NCBI Taxonomy" id="296587"/>
    <lineage>
        <taxon>Eukaryota</taxon>
        <taxon>Viridiplantae</taxon>
        <taxon>Chlorophyta</taxon>
        <taxon>Mamiellophyceae</taxon>
        <taxon>Mamiellales</taxon>
        <taxon>Mamiellaceae</taxon>
        <taxon>Micromonas</taxon>
    </lineage>
</organism>
<reference evidence="1 2" key="1">
    <citation type="journal article" date="2009" name="Science">
        <title>Green evolution and dynamic adaptations revealed by genomes of the marine picoeukaryotes Micromonas.</title>
        <authorList>
            <person name="Worden A.Z."/>
            <person name="Lee J.H."/>
            <person name="Mock T."/>
            <person name="Rouze P."/>
            <person name="Simmons M.P."/>
            <person name="Aerts A.L."/>
            <person name="Allen A.E."/>
            <person name="Cuvelier M.L."/>
            <person name="Derelle E."/>
            <person name="Everett M.V."/>
            <person name="Foulon E."/>
            <person name="Grimwood J."/>
            <person name="Gundlach H."/>
            <person name="Henrissat B."/>
            <person name="Napoli C."/>
            <person name="McDonald S.M."/>
            <person name="Parker M.S."/>
            <person name="Rombauts S."/>
            <person name="Salamov A."/>
            <person name="Von Dassow P."/>
            <person name="Badger J.H."/>
            <person name="Coutinho P.M."/>
            <person name="Demir E."/>
            <person name="Dubchak I."/>
            <person name="Gentemann C."/>
            <person name="Eikrem W."/>
            <person name="Gready J.E."/>
            <person name="John U."/>
            <person name="Lanier W."/>
            <person name="Lindquist E.A."/>
            <person name="Lucas S."/>
            <person name="Mayer K.F."/>
            <person name="Moreau H."/>
            <person name="Not F."/>
            <person name="Otillar R."/>
            <person name="Panaud O."/>
            <person name="Pangilinan J."/>
            <person name="Paulsen I."/>
            <person name="Piegu B."/>
            <person name="Poliakov A."/>
            <person name="Robbens S."/>
            <person name="Schmutz J."/>
            <person name="Toulza E."/>
            <person name="Wyss T."/>
            <person name="Zelensky A."/>
            <person name="Zhou K."/>
            <person name="Armbrust E.V."/>
            <person name="Bhattacharya D."/>
            <person name="Goodenough U.W."/>
            <person name="Van de Peer Y."/>
            <person name="Grigoriev I.V."/>
        </authorList>
    </citation>
    <scope>NUCLEOTIDE SEQUENCE [LARGE SCALE GENOMIC DNA]</scope>
    <source>
        <strain evidence="2">RCC299 / NOUM17</strain>
    </source>
</reference>
<accession>C1EHW2</accession>
<keyword evidence="2" id="KW-1185">Reference proteome</keyword>
<dbReference type="InParanoid" id="C1EHW2"/>
<dbReference type="EMBL" id="CP001333">
    <property type="protein sequence ID" value="ACO67577.1"/>
    <property type="molecule type" value="Genomic_DNA"/>
</dbReference>
<dbReference type="GeneID" id="8249426"/>
<name>C1EHW2_MICCC</name>
<protein>
    <submittedName>
        <fullName evidence="1">Uncharacterized protein</fullName>
    </submittedName>
</protein>